<evidence type="ECO:0000256" key="8">
    <source>
        <dbReference type="SAM" id="SignalP"/>
    </source>
</evidence>
<name>A0A9X1ZNK3_9GAMM</name>
<dbReference type="Pfam" id="PF21082">
    <property type="entry name" value="MS_channel_3rd"/>
    <property type="match status" value="1"/>
</dbReference>
<dbReference type="GO" id="GO:0008381">
    <property type="term" value="F:mechanosensitive monoatomic ion channel activity"/>
    <property type="evidence" value="ECO:0007669"/>
    <property type="project" value="InterPro"/>
</dbReference>
<dbReference type="SUPFAM" id="SSF82861">
    <property type="entry name" value="Mechanosensitive channel protein MscS (YggB), transmembrane region"/>
    <property type="match status" value="1"/>
</dbReference>
<evidence type="ECO:0000259" key="10">
    <source>
        <dbReference type="Pfam" id="PF21082"/>
    </source>
</evidence>
<dbReference type="GO" id="GO:0005886">
    <property type="term" value="C:plasma membrane"/>
    <property type="evidence" value="ECO:0007669"/>
    <property type="project" value="UniProtKB-SubCell"/>
</dbReference>
<feature type="chain" id="PRO_5040809725" description="Small-conductance mechanosensitive channel" evidence="8">
    <location>
        <begin position="24"/>
        <end position="555"/>
    </location>
</feature>
<feature type="transmembrane region" description="Helical" evidence="7">
    <location>
        <begin position="297"/>
        <end position="319"/>
    </location>
</feature>
<keyword evidence="5 7" id="KW-1133">Transmembrane helix</keyword>
<evidence type="ECO:0000259" key="11">
    <source>
        <dbReference type="Pfam" id="PF21088"/>
    </source>
</evidence>
<dbReference type="Gene3D" id="2.30.30.60">
    <property type="match status" value="1"/>
</dbReference>
<evidence type="ECO:0000256" key="6">
    <source>
        <dbReference type="ARBA" id="ARBA00023136"/>
    </source>
</evidence>
<evidence type="ECO:0000256" key="5">
    <source>
        <dbReference type="ARBA" id="ARBA00022989"/>
    </source>
</evidence>
<feature type="domain" description="Mechanosensitive ion channel MscS C-terminal" evidence="10">
    <location>
        <begin position="458"/>
        <end position="540"/>
    </location>
</feature>
<keyword evidence="4 7" id="KW-0812">Transmembrane</keyword>
<evidence type="ECO:0000313" key="12">
    <source>
        <dbReference type="EMBL" id="MCL1141178.1"/>
    </source>
</evidence>
<dbReference type="Pfam" id="PF00924">
    <property type="entry name" value="MS_channel_2nd"/>
    <property type="match status" value="1"/>
</dbReference>
<evidence type="ECO:0000256" key="7">
    <source>
        <dbReference type="RuleBase" id="RU369025"/>
    </source>
</evidence>
<keyword evidence="6 7" id="KW-0472">Membrane</keyword>
<feature type="signal peptide" evidence="8">
    <location>
        <begin position="1"/>
        <end position="23"/>
    </location>
</feature>
<keyword evidence="13" id="KW-1185">Reference proteome</keyword>
<feature type="domain" description="Mechanosensitive ion channel MscS" evidence="9">
    <location>
        <begin position="385"/>
        <end position="451"/>
    </location>
</feature>
<dbReference type="PANTHER" id="PTHR30221:SF1">
    <property type="entry name" value="SMALL-CONDUCTANCE MECHANOSENSITIVE CHANNEL"/>
    <property type="match status" value="1"/>
</dbReference>
<dbReference type="SUPFAM" id="SSF50182">
    <property type="entry name" value="Sm-like ribonucleoproteins"/>
    <property type="match status" value="1"/>
</dbReference>
<dbReference type="Proteomes" id="UP001139333">
    <property type="component" value="Unassembled WGS sequence"/>
</dbReference>
<keyword evidence="7" id="KW-0813">Transport</keyword>
<organism evidence="12 13">
    <name type="scientific">Shewanella gaetbuli</name>
    <dbReference type="NCBI Taxonomy" id="220752"/>
    <lineage>
        <taxon>Bacteria</taxon>
        <taxon>Pseudomonadati</taxon>
        <taxon>Pseudomonadota</taxon>
        <taxon>Gammaproteobacteria</taxon>
        <taxon>Alteromonadales</taxon>
        <taxon>Shewanellaceae</taxon>
        <taxon>Shewanella</taxon>
    </lineage>
</organism>
<dbReference type="InterPro" id="IPR011014">
    <property type="entry name" value="MscS_channel_TM-2"/>
</dbReference>
<gene>
    <name evidence="12" type="ORF">L2672_00480</name>
</gene>
<comment type="caution">
    <text evidence="7">Lacks conserved residue(s) required for the propagation of feature annotation.</text>
</comment>
<feature type="transmembrane region" description="Helical" evidence="7">
    <location>
        <begin position="340"/>
        <end position="359"/>
    </location>
</feature>
<dbReference type="InterPro" id="IPR045275">
    <property type="entry name" value="MscS_archaea/bacteria_type"/>
</dbReference>
<protein>
    <recommendedName>
        <fullName evidence="7">Small-conductance mechanosensitive channel</fullName>
    </recommendedName>
</protein>
<dbReference type="Pfam" id="PF21088">
    <property type="entry name" value="MS_channel_1st"/>
    <property type="match status" value="1"/>
</dbReference>
<comment type="subcellular location">
    <subcellularLocation>
        <location evidence="7">Cell inner membrane</location>
        <topology evidence="7">Multi-pass membrane protein</topology>
    </subcellularLocation>
    <subcellularLocation>
        <location evidence="1">Cell membrane</location>
        <topology evidence="1">Multi-pass membrane protein</topology>
    </subcellularLocation>
</comment>
<dbReference type="AlphaFoldDB" id="A0A9X1ZNK3"/>
<dbReference type="InterPro" id="IPR049142">
    <property type="entry name" value="MS_channel_1st"/>
</dbReference>
<keyword evidence="7" id="KW-0997">Cell inner membrane</keyword>
<evidence type="ECO:0000256" key="3">
    <source>
        <dbReference type="ARBA" id="ARBA00022475"/>
    </source>
</evidence>
<dbReference type="SUPFAM" id="SSF82689">
    <property type="entry name" value="Mechanosensitive channel protein MscS (YggB), C-terminal domain"/>
    <property type="match status" value="1"/>
</dbReference>
<proteinExistence type="inferred from homology"/>
<keyword evidence="7" id="KW-0407">Ion channel</keyword>
<dbReference type="InterPro" id="IPR010920">
    <property type="entry name" value="LSM_dom_sf"/>
</dbReference>
<dbReference type="PANTHER" id="PTHR30221">
    <property type="entry name" value="SMALL-CONDUCTANCE MECHANOSENSITIVE CHANNEL"/>
    <property type="match status" value="1"/>
</dbReference>
<dbReference type="InterPro" id="IPR023408">
    <property type="entry name" value="MscS_beta-dom_sf"/>
</dbReference>
<feature type="domain" description="Mechanosensitive ion channel transmembrane helices 2/3" evidence="11">
    <location>
        <begin position="349"/>
        <end position="384"/>
    </location>
</feature>
<feature type="transmembrane region" description="Helical" evidence="7">
    <location>
        <begin position="365"/>
        <end position="383"/>
    </location>
</feature>
<dbReference type="EMBL" id="JAKIKP010000001">
    <property type="protein sequence ID" value="MCL1141178.1"/>
    <property type="molecule type" value="Genomic_DNA"/>
</dbReference>
<evidence type="ECO:0000256" key="1">
    <source>
        <dbReference type="ARBA" id="ARBA00004651"/>
    </source>
</evidence>
<keyword evidence="8" id="KW-0732">Signal</keyword>
<comment type="similarity">
    <text evidence="2 7">Belongs to the MscS (TC 1.A.23) family.</text>
</comment>
<reference evidence="12" key="1">
    <citation type="submission" date="2022-01" db="EMBL/GenBank/DDBJ databases">
        <title>Whole genome-based taxonomy of the Shewanellaceae.</title>
        <authorList>
            <person name="Martin-Rodriguez A.J."/>
        </authorList>
    </citation>
    <scope>NUCLEOTIDE SEQUENCE</scope>
    <source>
        <strain evidence="12">DSM 16422</strain>
    </source>
</reference>
<sequence>MYKKLLMAGLLLTCIIAPNYLHAESTIEPSQSEAISANSINNDTQKQINLLNTQIAADIASLPQLKGEFKSLTEYRIKNKTEQLRSIIDTLVNSPDVDTDFVTQLIQGQFSFLDKVGEYLNHDINQLRSQVNNSDSDVNTLLLISHREFQRDHYLKAELETLNWAEKLNLNVATAKKQLTDKLIERADRLESVVTYTQKELKQAVSEATDAGADISAELKHKVTNLKERLEQNSASLTVAAELLDSLGEDTTQIKQTLFSVSGDITQDVLNFSVASSLVQQWADVAKNQALDNGPSLTFKIVVFVLILFASSIVAKGVTRLVSKTVSASKLKFSKLLQEFFISLSSKAVFAIGLLIALSQLGFELGPLLAGFGIAGVIVGFALQDTLSNFASGMMILIYRPFDVGDLINAAGVTGRVSHMSLVSTTIKTLDNQRLIIPNNKIWGDTINNITAEHQRRVDMTFGIGYGDNIEHAERVLQDIVSQHPKVQKFPEPVVRLHTLGESSVDFVVRPWVKPDDYWDVYWDVTRAVKMRFDQEGISIPFPQRDVHIYQETKD</sequence>
<comment type="function">
    <text evidence="7">Mechanosensitive channel that participates in the regulation of osmotic pressure changes within the cell, opening in response to stretch forces in the membrane lipid bilayer, without the need for other proteins. Contributes to normal resistance to hypoosmotic shock. Forms an ion channel of 1.0 nanosiemens conductance with a slight preference for anions.</text>
</comment>
<dbReference type="InterPro" id="IPR006685">
    <property type="entry name" value="MscS_channel_2nd"/>
</dbReference>
<accession>A0A9X1ZNK3</accession>
<dbReference type="Gene3D" id="1.10.287.1260">
    <property type="match status" value="1"/>
</dbReference>
<keyword evidence="7" id="KW-0406">Ion transport</keyword>
<comment type="caution">
    <text evidence="12">The sequence shown here is derived from an EMBL/GenBank/DDBJ whole genome shotgun (WGS) entry which is preliminary data.</text>
</comment>
<evidence type="ECO:0000256" key="4">
    <source>
        <dbReference type="ARBA" id="ARBA00022692"/>
    </source>
</evidence>
<comment type="subunit">
    <text evidence="7">Homoheptamer.</text>
</comment>
<evidence type="ECO:0000313" key="13">
    <source>
        <dbReference type="Proteomes" id="UP001139333"/>
    </source>
</evidence>
<dbReference type="InterPro" id="IPR011066">
    <property type="entry name" value="MscS_channel_C_sf"/>
</dbReference>
<evidence type="ECO:0000256" key="2">
    <source>
        <dbReference type="ARBA" id="ARBA00008017"/>
    </source>
</evidence>
<keyword evidence="3" id="KW-1003">Cell membrane</keyword>
<evidence type="ECO:0000259" key="9">
    <source>
        <dbReference type="Pfam" id="PF00924"/>
    </source>
</evidence>
<dbReference type="InterPro" id="IPR049278">
    <property type="entry name" value="MS_channel_C"/>
</dbReference>
<dbReference type="Gene3D" id="3.30.70.100">
    <property type="match status" value="1"/>
</dbReference>